<comment type="caution">
    <text evidence="1">The sequence shown here is derived from an EMBL/GenBank/DDBJ whole genome shotgun (WGS) entry which is preliminary data.</text>
</comment>
<sequence length="59" mass="6860">AFHNMYRKKLKAYFEHFKKNLKESSMNLDGGASTELILKEMKESFKNCQKPGIETMSNS</sequence>
<evidence type="ECO:0000313" key="1">
    <source>
        <dbReference type="EMBL" id="CAG8759666.1"/>
    </source>
</evidence>
<accession>A0ACA9QMY5</accession>
<name>A0ACA9QMY5_9GLOM</name>
<protein>
    <submittedName>
        <fullName evidence="1">14448_t:CDS:1</fullName>
    </submittedName>
</protein>
<feature type="non-terminal residue" evidence="1">
    <location>
        <position position="1"/>
    </location>
</feature>
<keyword evidence="2" id="KW-1185">Reference proteome</keyword>
<proteinExistence type="predicted"/>
<dbReference type="EMBL" id="CAJVPU010050577">
    <property type="protein sequence ID" value="CAG8759666.1"/>
    <property type="molecule type" value="Genomic_DNA"/>
</dbReference>
<gene>
    <name evidence="1" type="ORF">DHETER_LOCUS15169</name>
</gene>
<organism evidence="1 2">
    <name type="scientific">Dentiscutata heterogama</name>
    <dbReference type="NCBI Taxonomy" id="1316150"/>
    <lineage>
        <taxon>Eukaryota</taxon>
        <taxon>Fungi</taxon>
        <taxon>Fungi incertae sedis</taxon>
        <taxon>Mucoromycota</taxon>
        <taxon>Glomeromycotina</taxon>
        <taxon>Glomeromycetes</taxon>
        <taxon>Diversisporales</taxon>
        <taxon>Gigasporaceae</taxon>
        <taxon>Dentiscutata</taxon>
    </lineage>
</organism>
<evidence type="ECO:0000313" key="2">
    <source>
        <dbReference type="Proteomes" id="UP000789702"/>
    </source>
</evidence>
<reference evidence="1" key="1">
    <citation type="submission" date="2021-06" db="EMBL/GenBank/DDBJ databases">
        <authorList>
            <person name="Kallberg Y."/>
            <person name="Tangrot J."/>
            <person name="Rosling A."/>
        </authorList>
    </citation>
    <scope>NUCLEOTIDE SEQUENCE</scope>
    <source>
        <strain evidence="1">IL203A</strain>
    </source>
</reference>
<dbReference type="Proteomes" id="UP000789702">
    <property type="component" value="Unassembled WGS sequence"/>
</dbReference>